<accession>A0A9W7X9E2</accession>
<evidence type="ECO:0000313" key="3">
    <source>
        <dbReference type="Proteomes" id="UP001164776"/>
    </source>
</evidence>
<evidence type="ECO:0000313" key="2">
    <source>
        <dbReference type="EMBL" id="KAJ1254493.1"/>
    </source>
</evidence>
<proteinExistence type="predicted"/>
<sequence>MDRRTLTSSTTTASTMGLVLNLVGTHDHTYLSLVKGWKVYTRPPHPRNVGKEQEKPAEPEKEDQVAEPQPVKEAPKLAPHEFYDTTVLPFPQRQKKTTVDDQFGKFVEVIKKLYVNIPLLDAMQVPTYAKYLKDILNNKKPLPSTEVVHLTKECSAAILNQLPQKKKGPGNPTMSCSIGTQHFDQALCNLGASVSVTPKVVFDKLTHATLAPTAMCLQLADQSIRYPDRIAEDIPVKIRNFTVRVDFVVLDMEIDSKTPLILGRPFLSTAQATIDVGAGQVHLNINGRQETFAFKPKVEQCR</sequence>
<dbReference type="AlphaFoldDB" id="A0A9W7X9E2"/>
<dbReference type="PANTHER" id="PTHR33067">
    <property type="entry name" value="RNA-DIRECTED DNA POLYMERASE-RELATED"/>
    <property type="match status" value="1"/>
</dbReference>
<dbReference type="Gene3D" id="2.40.70.10">
    <property type="entry name" value="Acid Proteases"/>
    <property type="match status" value="1"/>
</dbReference>
<feature type="compositionally biased region" description="Basic and acidic residues" evidence="1">
    <location>
        <begin position="49"/>
        <end position="64"/>
    </location>
</feature>
<dbReference type="InterPro" id="IPR021109">
    <property type="entry name" value="Peptidase_aspartic_dom_sf"/>
</dbReference>
<organism evidence="2 3">
    <name type="scientific">Paspalum vaginatum</name>
    <name type="common">seashore paspalum</name>
    <dbReference type="NCBI Taxonomy" id="158149"/>
    <lineage>
        <taxon>Eukaryota</taxon>
        <taxon>Viridiplantae</taxon>
        <taxon>Streptophyta</taxon>
        <taxon>Embryophyta</taxon>
        <taxon>Tracheophyta</taxon>
        <taxon>Spermatophyta</taxon>
        <taxon>Magnoliopsida</taxon>
        <taxon>Liliopsida</taxon>
        <taxon>Poales</taxon>
        <taxon>Poaceae</taxon>
        <taxon>PACMAD clade</taxon>
        <taxon>Panicoideae</taxon>
        <taxon>Andropogonodae</taxon>
        <taxon>Paspaleae</taxon>
        <taxon>Paspalinae</taxon>
        <taxon>Paspalum</taxon>
    </lineage>
</organism>
<feature type="region of interest" description="Disordered" evidence="1">
    <location>
        <begin position="42"/>
        <end position="78"/>
    </location>
</feature>
<reference evidence="2 3" key="1">
    <citation type="submission" date="2022-10" db="EMBL/GenBank/DDBJ databases">
        <title>WGS assembly of Paspalum vaginatum 540-79.</title>
        <authorList>
            <person name="Sun G."/>
            <person name="Wase N."/>
            <person name="Shu S."/>
            <person name="Jenkins J."/>
            <person name="Zhou B."/>
            <person name="Torres-Rodriguez J."/>
            <person name="Chen C."/>
            <person name="Sandor L."/>
            <person name="Plott C."/>
            <person name="Yoshinga Y."/>
            <person name="Daum C."/>
            <person name="Qi P."/>
            <person name="Barry K."/>
            <person name="Lipzen A."/>
            <person name="Berry L."/>
            <person name="Pedersen C."/>
            <person name="Gottilla T."/>
            <person name="Foltz A."/>
            <person name="Yu H."/>
            <person name="O'Malley R."/>
            <person name="Zhang C."/>
            <person name="Devos K."/>
            <person name="Sigmon B."/>
            <person name="Yu B."/>
            <person name="Obata T."/>
            <person name="Schmutz J."/>
            <person name="Schnable J."/>
        </authorList>
    </citation>
    <scope>NUCLEOTIDE SEQUENCE [LARGE SCALE GENOMIC DNA]</scope>
    <source>
        <strain evidence="3">cv. 540-79</strain>
    </source>
</reference>
<comment type="caution">
    <text evidence="2">The sequence shown here is derived from an EMBL/GenBank/DDBJ whole genome shotgun (WGS) entry which is preliminary data.</text>
</comment>
<dbReference type="SUPFAM" id="SSF50630">
    <property type="entry name" value="Acid proteases"/>
    <property type="match status" value="1"/>
</dbReference>
<protein>
    <recommendedName>
        <fullName evidence="4">Aspartic peptidase DDI1-type domain-containing protein</fullName>
    </recommendedName>
</protein>
<dbReference type="PANTHER" id="PTHR33067:SF32">
    <property type="entry name" value="ASPARTIC PEPTIDASE DDI1-TYPE DOMAIN-CONTAINING PROTEIN"/>
    <property type="match status" value="1"/>
</dbReference>
<dbReference type="EMBL" id="MU630040">
    <property type="protein sequence ID" value="KAJ1254493.1"/>
    <property type="molecule type" value="Genomic_DNA"/>
</dbReference>
<evidence type="ECO:0008006" key="4">
    <source>
        <dbReference type="Google" id="ProtNLM"/>
    </source>
</evidence>
<evidence type="ECO:0000256" key="1">
    <source>
        <dbReference type="SAM" id="MobiDB-lite"/>
    </source>
</evidence>
<keyword evidence="3" id="KW-1185">Reference proteome</keyword>
<name>A0A9W7X9E2_9POAL</name>
<gene>
    <name evidence="2" type="ORF">BS78_K049700</name>
</gene>
<dbReference type="OrthoDB" id="674712at2759"/>
<dbReference type="CDD" id="cd00303">
    <property type="entry name" value="retropepsin_like"/>
    <property type="match status" value="1"/>
</dbReference>
<dbReference type="Proteomes" id="UP001164776">
    <property type="component" value="Unassembled WGS sequence"/>
</dbReference>